<feature type="transmembrane region" description="Helical" evidence="9">
    <location>
        <begin position="32"/>
        <end position="59"/>
    </location>
</feature>
<accession>A0A399QNN8</accession>
<evidence type="ECO:0000256" key="4">
    <source>
        <dbReference type="ARBA" id="ARBA00022692"/>
    </source>
</evidence>
<feature type="domain" description="ABC transporter" evidence="10">
    <location>
        <begin position="374"/>
        <end position="612"/>
    </location>
</feature>
<dbReference type="RefSeq" id="WP_119380782.1">
    <property type="nucleotide sequence ID" value="NZ_QWGB01000014.1"/>
</dbReference>
<dbReference type="SUPFAM" id="SSF90123">
    <property type="entry name" value="ABC transporter transmembrane region"/>
    <property type="match status" value="1"/>
</dbReference>
<feature type="transmembrane region" description="Helical" evidence="9">
    <location>
        <begin position="86"/>
        <end position="112"/>
    </location>
</feature>
<dbReference type="FunFam" id="3.40.50.300:FF:000221">
    <property type="entry name" value="Multidrug ABC transporter ATP-binding protein"/>
    <property type="match status" value="1"/>
</dbReference>
<sequence>MPILHARETSKAPRARTVLITLLTPSERRRALAVLALVVLMATFETVGIASTMPFLAVLGNPSLIETNPLLSQTYEIIGTPGIDRFLFLLGSGAFILLVITAAVRIVTNYAINRYTQMRSYSVSERLLNGYFRQAYPFFLDRHSGDLAARTIVESSQAVSATIKPFMTLVASIITMAMIITLLVVVDPVTALVAGSILGGAYGLIFAVTKGFLSRIGQERVVANRERFASVSDALNGIKVIKVLGREQTYLKRFRMAAIKVARSQAASMTLGQLPKFAIEAVAFGGIILLCLVLMARQGGADGEALGEVLPILGLYAFAGYRLLPTFQSAYQSISAMRFGAAAIDSVYEDLVLREDLHPLPRGTVEPLGLHDSIEFRALSFSYPGSDGVGLKEVSVTIPIGSRVGVVGSTGAGKTTLMDVLLGLLEATSGEMLIDGKPITSDNVRSWQQTIGYVPQEIFLVDASIAENIALGMPSEQIDRVRVAECARMAQVHEFIIEDLPEGYDTKVGERGVRLSGGQRQRLGIARALYHDPDLIVFDEATSALDNLTEKEVMAAVDKLSRQKTIIMVAHRISTVRECDMILVLEKGKLVAQGPYTELMIDSEAFQAIVGGA</sequence>
<feature type="transmembrane region" description="Helical" evidence="9">
    <location>
        <begin position="277"/>
        <end position="299"/>
    </location>
</feature>
<feature type="transmembrane region" description="Helical" evidence="9">
    <location>
        <begin position="166"/>
        <end position="186"/>
    </location>
</feature>
<dbReference type="PROSITE" id="PS50929">
    <property type="entry name" value="ABC_TM1F"/>
    <property type="match status" value="1"/>
</dbReference>
<keyword evidence="7 9" id="KW-1133">Transmembrane helix</keyword>
<evidence type="ECO:0000256" key="1">
    <source>
        <dbReference type="ARBA" id="ARBA00004651"/>
    </source>
</evidence>
<dbReference type="GO" id="GO:0005524">
    <property type="term" value="F:ATP binding"/>
    <property type="evidence" value="ECO:0007669"/>
    <property type="project" value="UniProtKB-KW"/>
</dbReference>
<evidence type="ECO:0000256" key="5">
    <source>
        <dbReference type="ARBA" id="ARBA00022741"/>
    </source>
</evidence>
<dbReference type="InterPro" id="IPR003439">
    <property type="entry name" value="ABC_transporter-like_ATP-bd"/>
</dbReference>
<evidence type="ECO:0000259" key="11">
    <source>
        <dbReference type="PROSITE" id="PS50929"/>
    </source>
</evidence>
<dbReference type="SMART" id="SM00382">
    <property type="entry name" value="AAA"/>
    <property type="match status" value="1"/>
</dbReference>
<dbReference type="InterPro" id="IPR003593">
    <property type="entry name" value="AAA+_ATPase"/>
</dbReference>
<keyword evidence="6 12" id="KW-0067">ATP-binding</keyword>
<dbReference type="InterPro" id="IPR027417">
    <property type="entry name" value="P-loop_NTPase"/>
</dbReference>
<keyword evidence="13" id="KW-1185">Reference proteome</keyword>
<feature type="domain" description="ABC transmembrane type-1" evidence="11">
    <location>
        <begin position="70"/>
        <end position="307"/>
    </location>
</feature>
<dbReference type="GO" id="GO:0034040">
    <property type="term" value="F:ATPase-coupled lipid transmembrane transporter activity"/>
    <property type="evidence" value="ECO:0007669"/>
    <property type="project" value="TreeGrafter"/>
</dbReference>
<keyword evidence="3" id="KW-1003">Cell membrane</keyword>
<dbReference type="PROSITE" id="PS50893">
    <property type="entry name" value="ABC_TRANSPORTER_2"/>
    <property type="match status" value="1"/>
</dbReference>
<evidence type="ECO:0000256" key="3">
    <source>
        <dbReference type="ARBA" id="ARBA00022475"/>
    </source>
</evidence>
<feature type="transmembrane region" description="Helical" evidence="9">
    <location>
        <begin position="192"/>
        <end position="213"/>
    </location>
</feature>
<dbReference type="Gene3D" id="3.40.50.300">
    <property type="entry name" value="P-loop containing nucleotide triphosphate hydrolases"/>
    <property type="match status" value="1"/>
</dbReference>
<evidence type="ECO:0000256" key="7">
    <source>
        <dbReference type="ARBA" id="ARBA00022989"/>
    </source>
</evidence>
<evidence type="ECO:0000256" key="6">
    <source>
        <dbReference type="ARBA" id="ARBA00022840"/>
    </source>
</evidence>
<dbReference type="PANTHER" id="PTHR24221:SF654">
    <property type="entry name" value="ATP-BINDING CASSETTE SUB-FAMILY B MEMBER 6"/>
    <property type="match status" value="1"/>
</dbReference>
<proteinExistence type="predicted"/>
<organism evidence="12 13">
    <name type="scientific">Henriciella barbarensis</name>
    <dbReference type="NCBI Taxonomy" id="86342"/>
    <lineage>
        <taxon>Bacteria</taxon>
        <taxon>Pseudomonadati</taxon>
        <taxon>Pseudomonadota</taxon>
        <taxon>Alphaproteobacteria</taxon>
        <taxon>Hyphomonadales</taxon>
        <taxon>Hyphomonadaceae</taxon>
        <taxon>Henriciella</taxon>
    </lineage>
</organism>
<dbReference type="OrthoDB" id="7614182at2"/>
<keyword evidence="8 9" id="KW-0472">Membrane</keyword>
<dbReference type="Pfam" id="PF00005">
    <property type="entry name" value="ABC_tran"/>
    <property type="match status" value="1"/>
</dbReference>
<evidence type="ECO:0000256" key="2">
    <source>
        <dbReference type="ARBA" id="ARBA00022448"/>
    </source>
</evidence>
<dbReference type="PANTHER" id="PTHR24221">
    <property type="entry name" value="ATP-BINDING CASSETTE SUB-FAMILY B"/>
    <property type="match status" value="1"/>
</dbReference>
<dbReference type="AlphaFoldDB" id="A0A399QNN8"/>
<dbReference type="GO" id="GO:0016887">
    <property type="term" value="F:ATP hydrolysis activity"/>
    <property type="evidence" value="ECO:0007669"/>
    <property type="project" value="InterPro"/>
</dbReference>
<evidence type="ECO:0000256" key="9">
    <source>
        <dbReference type="SAM" id="Phobius"/>
    </source>
</evidence>
<gene>
    <name evidence="12" type="ORF">D1224_15210</name>
</gene>
<evidence type="ECO:0000313" key="13">
    <source>
        <dbReference type="Proteomes" id="UP000265431"/>
    </source>
</evidence>
<dbReference type="EMBL" id="QWGB01000014">
    <property type="protein sequence ID" value="RIJ20466.1"/>
    <property type="molecule type" value="Genomic_DNA"/>
</dbReference>
<dbReference type="GO" id="GO:0005886">
    <property type="term" value="C:plasma membrane"/>
    <property type="evidence" value="ECO:0007669"/>
    <property type="project" value="UniProtKB-SubCell"/>
</dbReference>
<keyword evidence="2" id="KW-0813">Transport</keyword>
<evidence type="ECO:0000259" key="10">
    <source>
        <dbReference type="PROSITE" id="PS50893"/>
    </source>
</evidence>
<comment type="caution">
    <text evidence="12">The sequence shown here is derived from an EMBL/GenBank/DDBJ whole genome shotgun (WGS) entry which is preliminary data.</text>
</comment>
<dbReference type="GO" id="GO:0140359">
    <property type="term" value="F:ABC-type transporter activity"/>
    <property type="evidence" value="ECO:0007669"/>
    <property type="project" value="InterPro"/>
</dbReference>
<dbReference type="Proteomes" id="UP000265431">
    <property type="component" value="Unassembled WGS sequence"/>
</dbReference>
<protein>
    <submittedName>
        <fullName evidence="12">ABC transporter ATP-binding protein</fullName>
    </submittedName>
</protein>
<dbReference type="PROSITE" id="PS00211">
    <property type="entry name" value="ABC_TRANSPORTER_1"/>
    <property type="match status" value="1"/>
</dbReference>
<comment type="subcellular location">
    <subcellularLocation>
        <location evidence="1">Cell membrane</location>
        <topology evidence="1">Multi-pass membrane protein</topology>
    </subcellularLocation>
</comment>
<keyword evidence="4 9" id="KW-0812">Transmembrane</keyword>
<dbReference type="InterPro" id="IPR039421">
    <property type="entry name" value="Type_1_exporter"/>
</dbReference>
<dbReference type="InterPro" id="IPR017871">
    <property type="entry name" value="ABC_transporter-like_CS"/>
</dbReference>
<evidence type="ECO:0000313" key="12">
    <source>
        <dbReference type="EMBL" id="RIJ20466.1"/>
    </source>
</evidence>
<evidence type="ECO:0000256" key="8">
    <source>
        <dbReference type="ARBA" id="ARBA00023136"/>
    </source>
</evidence>
<keyword evidence="5" id="KW-0547">Nucleotide-binding</keyword>
<dbReference type="InterPro" id="IPR011527">
    <property type="entry name" value="ABC1_TM_dom"/>
</dbReference>
<dbReference type="Gene3D" id="1.20.1560.10">
    <property type="entry name" value="ABC transporter type 1, transmembrane domain"/>
    <property type="match status" value="1"/>
</dbReference>
<name>A0A399QNN8_9PROT</name>
<reference evidence="12 13" key="1">
    <citation type="submission" date="2018-08" db="EMBL/GenBank/DDBJ databases">
        <title>Henriciella mobilis sp. nov., isolated from seawater.</title>
        <authorList>
            <person name="Cheng H."/>
            <person name="Wu Y.-H."/>
            <person name="Xu X.-W."/>
            <person name="Guo L.-L."/>
        </authorList>
    </citation>
    <scope>NUCLEOTIDE SEQUENCE [LARGE SCALE GENOMIC DNA]</scope>
    <source>
        <strain evidence="12 13">CCUG66934</strain>
    </source>
</reference>
<dbReference type="Pfam" id="PF00664">
    <property type="entry name" value="ABC_membrane"/>
    <property type="match status" value="1"/>
</dbReference>
<dbReference type="InterPro" id="IPR036640">
    <property type="entry name" value="ABC1_TM_sf"/>
</dbReference>
<dbReference type="SUPFAM" id="SSF52540">
    <property type="entry name" value="P-loop containing nucleoside triphosphate hydrolases"/>
    <property type="match status" value="1"/>
</dbReference>